<dbReference type="KEGG" id="sno:Snov_0928"/>
<evidence type="ECO:0000256" key="2">
    <source>
        <dbReference type="ARBA" id="ARBA00023002"/>
    </source>
</evidence>
<keyword evidence="2" id="KW-0560">Oxidoreductase</keyword>
<dbReference type="GO" id="GO:0016616">
    <property type="term" value="F:oxidoreductase activity, acting on the CH-OH group of donors, NAD or NADP as acceptor"/>
    <property type="evidence" value="ECO:0007669"/>
    <property type="project" value="UniProtKB-ARBA"/>
</dbReference>
<dbReference type="InterPro" id="IPR002347">
    <property type="entry name" value="SDR_fam"/>
</dbReference>
<keyword evidence="4" id="KW-1185">Reference proteome</keyword>
<comment type="similarity">
    <text evidence="1">Belongs to the short-chain dehydrogenases/reductases (SDR) family.</text>
</comment>
<protein>
    <submittedName>
        <fullName evidence="3">Short-chain dehydrogenase/reductase SDR</fullName>
    </submittedName>
</protein>
<proteinExistence type="inferred from homology"/>
<dbReference type="HOGENOM" id="CLU_010194_2_10_5"/>
<dbReference type="PRINTS" id="PR00081">
    <property type="entry name" value="GDHRDH"/>
</dbReference>
<dbReference type="Gene3D" id="3.40.50.720">
    <property type="entry name" value="NAD(P)-binding Rossmann-like Domain"/>
    <property type="match status" value="1"/>
</dbReference>
<gene>
    <name evidence="3" type="ordered locus">Snov_0928</name>
</gene>
<dbReference type="Proteomes" id="UP000006633">
    <property type="component" value="Chromosome"/>
</dbReference>
<dbReference type="eggNOG" id="COG4221">
    <property type="taxonomic scope" value="Bacteria"/>
</dbReference>
<dbReference type="PANTHER" id="PTHR42901:SF1">
    <property type="entry name" value="ALCOHOL DEHYDROGENASE"/>
    <property type="match status" value="1"/>
</dbReference>
<organism evidence="3 4">
    <name type="scientific">Ancylobacter novellus (strain ATCC 8093 / DSM 506 / JCM 20403 / CCM 1077 / IAM 12100 / NBRC 12443 / NCIMB 10456)</name>
    <name type="common">Starkeya novella</name>
    <dbReference type="NCBI Taxonomy" id="639283"/>
    <lineage>
        <taxon>Bacteria</taxon>
        <taxon>Pseudomonadati</taxon>
        <taxon>Pseudomonadota</taxon>
        <taxon>Alphaproteobacteria</taxon>
        <taxon>Hyphomicrobiales</taxon>
        <taxon>Xanthobacteraceae</taxon>
        <taxon>Ancylobacter</taxon>
    </lineage>
</organism>
<evidence type="ECO:0000313" key="3">
    <source>
        <dbReference type="EMBL" id="ADH88252.1"/>
    </source>
</evidence>
<reference evidence="3 4" key="1">
    <citation type="journal article" date="2012" name="Stand. Genomic Sci.">
        <title>Complete genome sequence of the facultatively chemolithoautotrophic and methylotrophic alpha Proteobacterium Starkeya novella type strain (ATCC 8093(T)).</title>
        <authorList>
            <person name="Kappler U."/>
            <person name="Davenport K."/>
            <person name="Beatson S."/>
            <person name="Lucas S."/>
            <person name="Lapidus A."/>
            <person name="Copeland A."/>
            <person name="Berry K.W."/>
            <person name="Glavina Del Rio T."/>
            <person name="Hammon N."/>
            <person name="Dalin E."/>
            <person name="Tice H."/>
            <person name="Pitluck S."/>
            <person name="Richardson P."/>
            <person name="Bruce D."/>
            <person name="Goodwin L.A."/>
            <person name="Han C."/>
            <person name="Tapia R."/>
            <person name="Detter J.C."/>
            <person name="Chang Y.J."/>
            <person name="Jeffries C.D."/>
            <person name="Land M."/>
            <person name="Hauser L."/>
            <person name="Kyrpides N.C."/>
            <person name="Goker M."/>
            <person name="Ivanova N."/>
            <person name="Klenk H.P."/>
            <person name="Woyke T."/>
        </authorList>
    </citation>
    <scope>NUCLEOTIDE SEQUENCE [LARGE SCALE GENOMIC DNA]</scope>
    <source>
        <strain evidence="4">ATCC 8093 / DSM 506 / JCM 20403 / CCM 1077 / IAM 12100 / NBRC 12443 / NCIMB 10456</strain>
    </source>
</reference>
<name>D7A6A2_ANCN5</name>
<sequence length="256" mass="27272">MYQMLDPSTLRVLVTGATSGIGAATARRFALAGAKVVGTGRRADRLIALRDELGANFHPLEVDVRDNAALTEALAKVAAPFAPFNVVFANAGLALGLEPANAASLKDWDDMVDTNIKGLLYTVRATLPAMVERREGHVLFTGSVAGDYPYPGGNTYGATKAFVKQFSLNLIADLAGTGVRATNIEPGMVETEFSLVRFHGDAAKSDNVYAGTQAMSGEDIAEQVFFAATLPRHVNINRIQAFATCQSFSPFKVSRD</sequence>
<dbReference type="AlphaFoldDB" id="D7A6A2"/>
<dbReference type="FunFam" id="3.40.50.720:FF:000047">
    <property type="entry name" value="NADP-dependent L-serine/L-allo-threonine dehydrogenase"/>
    <property type="match status" value="1"/>
</dbReference>
<dbReference type="InterPro" id="IPR036291">
    <property type="entry name" value="NAD(P)-bd_dom_sf"/>
</dbReference>
<evidence type="ECO:0000313" key="4">
    <source>
        <dbReference type="Proteomes" id="UP000006633"/>
    </source>
</evidence>
<dbReference type="SUPFAM" id="SSF51735">
    <property type="entry name" value="NAD(P)-binding Rossmann-fold domains"/>
    <property type="match status" value="1"/>
</dbReference>
<dbReference type="OrthoDB" id="658698at2"/>
<dbReference type="EMBL" id="CP002026">
    <property type="protein sequence ID" value="ADH88252.1"/>
    <property type="molecule type" value="Genomic_DNA"/>
</dbReference>
<dbReference type="RefSeq" id="WP_013165757.1">
    <property type="nucleotide sequence ID" value="NC_014217.1"/>
</dbReference>
<dbReference type="Pfam" id="PF00106">
    <property type="entry name" value="adh_short"/>
    <property type="match status" value="1"/>
</dbReference>
<accession>D7A6A2</accession>
<dbReference type="STRING" id="639283.Snov_0928"/>
<evidence type="ECO:0000256" key="1">
    <source>
        <dbReference type="ARBA" id="ARBA00006484"/>
    </source>
</evidence>
<dbReference type="PANTHER" id="PTHR42901">
    <property type="entry name" value="ALCOHOL DEHYDROGENASE"/>
    <property type="match status" value="1"/>
</dbReference>